<keyword evidence="2 5" id="KW-0132">Cell division</keyword>
<accession>A0A1M6JCH1</accession>
<dbReference type="GO" id="GO:0043093">
    <property type="term" value="P:FtsZ-dependent cytokinesis"/>
    <property type="evidence" value="ECO:0007669"/>
    <property type="project" value="UniProtKB-UniRule"/>
</dbReference>
<evidence type="ECO:0000256" key="2">
    <source>
        <dbReference type="ARBA" id="ARBA00022618"/>
    </source>
</evidence>
<dbReference type="CDD" id="cd24048">
    <property type="entry name" value="ASKHA_NBD_FtsA"/>
    <property type="match status" value="1"/>
</dbReference>
<dbReference type="HAMAP" id="MF_02033">
    <property type="entry name" value="FtsA"/>
    <property type="match status" value="1"/>
</dbReference>
<comment type="similarity">
    <text evidence="5 6">Belongs to the FtsA/MreB family.</text>
</comment>
<dbReference type="InterPro" id="IPR043129">
    <property type="entry name" value="ATPase_NBD"/>
</dbReference>
<comment type="subcellular location">
    <subcellularLocation>
        <location evidence="5">Cell membrane</location>
        <topology evidence="5">Peripheral membrane protein</topology>
        <orientation evidence="5">Cytoplasmic side</orientation>
    </subcellularLocation>
    <text evidence="5">Localizes to the Z ring in an FtsZ-dependent manner. Targeted to the membrane through a conserved C-terminal amphipathic helix.</text>
</comment>
<dbReference type="AlphaFoldDB" id="A0A1M6JCH1"/>
<dbReference type="SUPFAM" id="SSF53067">
    <property type="entry name" value="Actin-like ATPase domain"/>
    <property type="match status" value="2"/>
</dbReference>
<comment type="function">
    <text evidence="5 6">Cell division protein that is involved in the assembly of the Z ring. May serve as a membrane anchor for the Z ring.</text>
</comment>
<dbReference type="PANTHER" id="PTHR32432">
    <property type="entry name" value="CELL DIVISION PROTEIN FTSA-RELATED"/>
    <property type="match status" value="1"/>
</dbReference>
<reference evidence="8 9" key="1">
    <citation type="submission" date="2016-11" db="EMBL/GenBank/DDBJ databases">
        <authorList>
            <person name="Jaros S."/>
            <person name="Januszkiewicz K."/>
            <person name="Wedrychowicz H."/>
        </authorList>
    </citation>
    <scope>NUCLEOTIDE SEQUENCE [LARGE SCALE GENOMIC DNA]</scope>
    <source>
        <strain evidence="8 9">DSM 3090</strain>
    </source>
</reference>
<dbReference type="Gene3D" id="3.30.420.40">
    <property type="match status" value="2"/>
</dbReference>
<dbReference type="NCBIfam" id="TIGR01174">
    <property type="entry name" value="ftsA"/>
    <property type="match status" value="1"/>
</dbReference>
<dbReference type="PANTHER" id="PTHR32432:SF4">
    <property type="entry name" value="CELL DIVISION PROTEIN FTSA"/>
    <property type="match status" value="1"/>
</dbReference>
<dbReference type="Pfam" id="PF02491">
    <property type="entry name" value="SHS2_FTSA"/>
    <property type="match status" value="1"/>
</dbReference>
<dbReference type="InterPro" id="IPR003494">
    <property type="entry name" value="SHS2_FtsA"/>
</dbReference>
<dbReference type="Pfam" id="PF14450">
    <property type="entry name" value="FtsA"/>
    <property type="match status" value="1"/>
</dbReference>
<keyword evidence="9" id="KW-1185">Reference proteome</keyword>
<dbReference type="InterPro" id="IPR020823">
    <property type="entry name" value="Cell_div_FtsA"/>
</dbReference>
<feature type="domain" description="SHS2" evidence="7">
    <location>
        <begin position="5"/>
        <end position="193"/>
    </location>
</feature>
<evidence type="ECO:0000256" key="1">
    <source>
        <dbReference type="ARBA" id="ARBA00022475"/>
    </source>
</evidence>
<dbReference type="GO" id="GO:0032153">
    <property type="term" value="C:cell division site"/>
    <property type="evidence" value="ECO:0007669"/>
    <property type="project" value="UniProtKB-UniRule"/>
</dbReference>
<evidence type="ECO:0000256" key="6">
    <source>
        <dbReference type="PIRNR" id="PIRNR003101"/>
    </source>
</evidence>
<dbReference type="STRING" id="1121331.SAMN02745248_00134"/>
<dbReference type="RefSeq" id="WP_072901188.1">
    <property type="nucleotide sequence ID" value="NZ_FRAD01000003.1"/>
</dbReference>
<dbReference type="Gene3D" id="3.30.1490.110">
    <property type="match status" value="1"/>
</dbReference>
<dbReference type="SMART" id="SM00842">
    <property type="entry name" value="FtsA"/>
    <property type="match status" value="1"/>
</dbReference>
<comment type="subunit">
    <text evidence="5">Self-interacts. Interacts with FtsZ.</text>
</comment>
<evidence type="ECO:0000313" key="8">
    <source>
        <dbReference type="EMBL" id="SHJ44324.1"/>
    </source>
</evidence>
<name>A0A1M6JCH1_9CLOT</name>
<evidence type="ECO:0000256" key="5">
    <source>
        <dbReference type="HAMAP-Rule" id="MF_02033"/>
    </source>
</evidence>
<protein>
    <recommendedName>
        <fullName evidence="5 6">Cell division protein FtsA</fullName>
    </recommendedName>
</protein>
<dbReference type="Proteomes" id="UP000183952">
    <property type="component" value="Unassembled WGS sequence"/>
</dbReference>
<sequence length="452" mass="50306">MYSYIVGIDIGASKICASVGRVSEDGRISIMGTTMTQCKGVKKGCVVNIDETAEAIEKCIFSLEKIVEFKINEAYISISAGLCSLVNNKGVIAIDPESNGITYKDINRVIEVSKLITLDEDKHVIECIPSEFVVDGAAGIKNPLGMSGTKLEADVQVVLVQKSLMQNLIKSVNKSGIKVLGVMIQSMGLKSSVLMDNEAEAGVAIVDIGHDTINISIFKQDLLQKTIFIPLGGNNITKDLSICLKISYEDAEKLKRRYAVVSSKIGEDEKIVVKLCQGNEMELDLRKFYDIINARVEETLKYVKAFIKENVNYDDINSVVLVGGGFTFLKDIQNISERILDKKVRIGIPQLIGTVSPLYATSVGIVLDAANNIKFDSYDNKDKISKDEDYSDEDLDKILERTLKYKDEHHYEDNSTYNDEKDDFCLGEDFEADNHHNKSFKDKVKDFFADFF</sequence>
<dbReference type="PIRSF" id="PIRSF003101">
    <property type="entry name" value="FtsA"/>
    <property type="match status" value="1"/>
</dbReference>
<keyword evidence="4 5" id="KW-0131">Cell cycle</keyword>
<keyword evidence="1 5" id="KW-1003">Cell membrane</keyword>
<evidence type="ECO:0000259" key="7">
    <source>
        <dbReference type="SMART" id="SM00842"/>
    </source>
</evidence>
<dbReference type="InterPro" id="IPR050696">
    <property type="entry name" value="FtsA/MreB"/>
</dbReference>
<dbReference type="OrthoDB" id="9768127at2"/>
<organism evidence="8 9">
    <name type="scientific">Hathewaya proteolytica DSM 3090</name>
    <dbReference type="NCBI Taxonomy" id="1121331"/>
    <lineage>
        <taxon>Bacteria</taxon>
        <taxon>Bacillati</taxon>
        <taxon>Bacillota</taxon>
        <taxon>Clostridia</taxon>
        <taxon>Eubacteriales</taxon>
        <taxon>Clostridiaceae</taxon>
        <taxon>Hathewaya</taxon>
    </lineage>
</organism>
<evidence type="ECO:0000256" key="4">
    <source>
        <dbReference type="ARBA" id="ARBA00023306"/>
    </source>
</evidence>
<proteinExistence type="inferred from homology"/>
<dbReference type="EMBL" id="FRAD01000003">
    <property type="protein sequence ID" value="SHJ44324.1"/>
    <property type="molecule type" value="Genomic_DNA"/>
</dbReference>
<gene>
    <name evidence="5" type="primary">ftsA</name>
    <name evidence="8" type="ORF">SAMN02745248_00134</name>
</gene>
<evidence type="ECO:0000256" key="3">
    <source>
        <dbReference type="ARBA" id="ARBA00023136"/>
    </source>
</evidence>
<evidence type="ECO:0000313" key="9">
    <source>
        <dbReference type="Proteomes" id="UP000183952"/>
    </source>
</evidence>
<keyword evidence="3 5" id="KW-0472">Membrane</keyword>
<dbReference type="GO" id="GO:0009898">
    <property type="term" value="C:cytoplasmic side of plasma membrane"/>
    <property type="evidence" value="ECO:0007669"/>
    <property type="project" value="UniProtKB-UniRule"/>
</dbReference>